<dbReference type="InterPro" id="IPR053157">
    <property type="entry name" value="Sterol_Uptake_Regulator"/>
</dbReference>
<keyword evidence="1" id="KW-0539">Nucleus</keyword>
<accession>A0ABP0CGY2</accession>
<dbReference type="SMART" id="SM00066">
    <property type="entry name" value="GAL4"/>
    <property type="match status" value="1"/>
</dbReference>
<sequence length="426" mass="47622">MAAVAVRTDTALRARRKSRFGCRNCKLRKVKCDETQPRCSNCCKYGVLCNFALGVPDLQPVSETKKGRGLAKNKSNKKYSQALAARNPFLPPPSIRSAISNAIWSCDGHSSYLLDAQDWVLFTQFRQRTVYSLGGEHMVSVYENAMLQKCFTHPFLMHGTLAVAAVHDRYLATIKAANDGIDTTDAVAPSIRESYHIARCTSLFNHWLSQPLTEESKDPIWSGAGSLSILTFSSINATRPGQAWPLGPPDPSSDLEWLRLGAGKMTLWNMVNPTRESSVFRPMFGTLSELRESFINSDALLLPELAIVCGIDENSTVDNNPYFDVAHSLSRLLPLPFNQATLGTILMVASKMHGPFEDLLHRRDPVSLLLLGLWYAKARKCKWWIEFRARHEIPAIYQYLKKHHPAHEVIYSLLCQFGAGAKDLSP</sequence>
<dbReference type="Proteomes" id="UP001642406">
    <property type="component" value="Unassembled WGS sequence"/>
</dbReference>
<dbReference type="EMBL" id="CAWUHC010000094">
    <property type="protein sequence ID" value="CAK7231319.1"/>
    <property type="molecule type" value="Genomic_DNA"/>
</dbReference>
<evidence type="ECO:0000259" key="2">
    <source>
        <dbReference type="PROSITE" id="PS50048"/>
    </source>
</evidence>
<evidence type="ECO:0000313" key="3">
    <source>
        <dbReference type="EMBL" id="CAK7231319.1"/>
    </source>
</evidence>
<dbReference type="PROSITE" id="PS00463">
    <property type="entry name" value="ZN2_CY6_FUNGAL_1"/>
    <property type="match status" value="1"/>
</dbReference>
<dbReference type="Pfam" id="PF00172">
    <property type="entry name" value="Zn_clus"/>
    <property type="match status" value="1"/>
</dbReference>
<dbReference type="PROSITE" id="PS50048">
    <property type="entry name" value="ZN2_CY6_FUNGAL_2"/>
    <property type="match status" value="1"/>
</dbReference>
<gene>
    <name evidence="3" type="ORF">SBRCBS47491_007890</name>
</gene>
<proteinExistence type="predicted"/>
<evidence type="ECO:0000313" key="4">
    <source>
        <dbReference type="Proteomes" id="UP001642406"/>
    </source>
</evidence>
<reference evidence="3 4" key="1">
    <citation type="submission" date="2024-01" db="EMBL/GenBank/DDBJ databases">
        <authorList>
            <person name="Allen C."/>
            <person name="Tagirdzhanova G."/>
        </authorList>
    </citation>
    <scope>NUCLEOTIDE SEQUENCE [LARGE SCALE GENOMIC DNA]</scope>
</reference>
<dbReference type="PANTHER" id="PTHR47784">
    <property type="entry name" value="STEROL UPTAKE CONTROL PROTEIN 2"/>
    <property type="match status" value="1"/>
</dbReference>
<name>A0ABP0CGY2_9PEZI</name>
<dbReference type="SUPFAM" id="SSF57701">
    <property type="entry name" value="Zn2/Cys6 DNA-binding domain"/>
    <property type="match status" value="1"/>
</dbReference>
<comment type="caution">
    <text evidence="3">The sequence shown here is derived from an EMBL/GenBank/DDBJ whole genome shotgun (WGS) entry which is preliminary data.</text>
</comment>
<dbReference type="Gene3D" id="4.10.240.10">
    <property type="entry name" value="Zn(2)-C6 fungal-type DNA-binding domain"/>
    <property type="match status" value="1"/>
</dbReference>
<protein>
    <recommendedName>
        <fullName evidence="2">Zn(2)-C6 fungal-type domain-containing protein</fullName>
    </recommendedName>
</protein>
<dbReference type="InterPro" id="IPR036864">
    <property type="entry name" value="Zn2-C6_fun-type_DNA-bd_sf"/>
</dbReference>
<organism evidence="3 4">
    <name type="scientific">Sporothrix bragantina</name>
    <dbReference type="NCBI Taxonomy" id="671064"/>
    <lineage>
        <taxon>Eukaryota</taxon>
        <taxon>Fungi</taxon>
        <taxon>Dikarya</taxon>
        <taxon>Ascomycota</taxon>
        <taxon>Pezizomycotina</taxon>
        <taxon>Sordariomycetes</taxon>
        <taxon>Sordariomycetidae</taxon>
        <taxon>Ophiostomatales</taxon>
        <taxon>Ophiostomataceae</taxon>
        <taxon>Sporothrix</taxon>
    </lineage>
</organism>
<evidence type="ECO:0000256" key="1">
    <source>
        <dbReference type="ARBA" id="ARBA00023242"/>
    </source>
</evidence>
<dbReference type="InterPro" id="IPR001138">
    <property type="entry name" value="Zn2Cys6_DnaBD"/>
</dbReference>
<keyword evidence="4" id="KW-1185">Reference proteome</keyword>
<dbReference type="CDD" id="cd00067">
    <property type="entry name" value="GAL4"/>
    <property type="match status" value="1"/>
</dbReference>
<dbReference type="PANTHER" id="PTHR47784:SF9">
    <property type="entry name" value="ZN(II)2CYS6 TRANSCRIPTION FACTOR (EUROFUNG)"/>
    <property type="match status" value="1"/>
</dbReference>
<feature type="domain" description="Zn(2)-C6 fungal-type" evidence="2">
    <location>
        <begin position="21"/>
        <end position="51"/>
    </location>
</feature>